<proteinExistence type="predicted"/>
<comment type="caution">
    <text evidence="1">The sequence shown here is derived from an EMBL/GenBank/DDBJ whole genome shotgun (WGS) entry which is preliminary data.</text>
</comment>
<keyword evidence="2" id="KW-1185">Reference proteome</keyword>
<dbReference type="AlphaFoldDB" id="A0AAE1YR54"/>
<protein>
    <submittedName>
        <fullName evidence="1">Uncharacterized protein</fullName>
    </submittedName>
</protein>
<reference evidence="1" key="2">
    <citation type="journal article" date="2024" name="Plant">
        <title>Genomic evolution and insights into agronomic trait innovations of Sesamum species.</title>
        <authorList>
            <person name="Miao H."/>
            <person name="Wang L."/>
            <person name="Qu L."/>
            <person name="Liu H."/>
            <person name="Sun Y."/>
            <person name="Le M."/>
            <person name="Wang Q."/>
            <person name="Wei S."/>
            <person name="Zheng Y."/>
            <person name="Lin W."/>
            <person name="Duan Y."/>
            <person name="Cao H."/>
            <person name="Xiong S."/>
            <person name="Wang X."/>
            <person name="Wei L."/>
            <person name="Li C."/>
            <person name="Ma Q."/>
            <person name="Ju M."/>
            <person name="Zhao R."/>
            <person name="Li G."/>
            <person name="Mu C."/>
            <person name="Tian Q."/>
            <person name="Mei H."/>
            <person name="Zhang T."/>
            <person name="Gao T."/>
            <person name="Zhang H."/>
        </authorList>
    </citation>
    <scope>NUCLEOTIDE SEQUENCE</scope>
    <source>
        <strain evidence="1">3651</strain>
    </source>
</reference>
<organism evidence="1 2">
    <name type="scientific">Sesamum alatum</name>
    <dbReference type="NCBI Taxonomy" id="300844"/>
    <lineage>
        <taxon>Eukaryota</taxon>
        <taxon>Viridiplantae</taxon>
        <taxon>Streptophyta</taxon>
        <taxon>Embryophyta</taxon>
        <taxon>Tracheophyta</taxon>
        <taxon>Spermatophyta</taxon>
        <taxon>Magnoliopsida</taxon>
        <taxon>eudicotyledons</taxon>
        <taxon>Gunneridae</taxon>
        <taxon>Pentapetalae</taxon>
        <taxon>asterids</taxon>
        <taxon>lamiids</taxon>
        <taxon>Lamiales</taxon>
        <taxon>Pedaliaceae</taxon>
        <taxon>Sesamum</taxon>
    </lineage>
</organism>
<sequence length="125" mass="13885">MALNTKRKGKKVLFANEHQTKVNDNVLNTSAGVVNTGHNEVTAVHNFSANVNANCEHVAMPTVNNVSEGDDDFNYDDPILAALIDKNSDEETVVRNSTTDLIANVEAINECLRWLLIKHLTKRKR</sequence>
<gene>
    <name evidence="1" type="ORF">Salat_0635200</name>
</gene>
<evidence type="ECO:0000313" key="2">
    <source>
        <dbReference type="Proteomes" id="UP001293254"/>
    </source>
</evidence>
<dbReference type="Proteomes" id="UP001293254">
    <property type="component" value="Unassembled WGS sequence"/>
</dbReference>
<reference evidence="1" key="1">
    <citation type="submission" date="2020-06" db="EMBL/GenBank/DDBJ databases">
        <authorList>
            <person name="Li T."/>
            <person name="Hu X."/>
            <person name="Zhang T."/>
            <person name="Song X."/>
            <person name="Zhang H."/>
            <person name="Dai N."/>
            <person name="Sheng W."/>
            <person name="Hou X."/>
            <person name="Wei L."/>
        </authorList>
    </citation>
    <scope>NUCLEOTIDE SEQUENCE</scope>
    <source>
        <strain evidence="1">3651</strain>
        <tissue evidence="1">Leaf</tissue>
    </source>
</reference>
<accession>A0AAE1YR54</accession>
<dbReference type="EMBL" id="JACGWO010000002">
    <property type="protein sequence ID" value="KAK4434724.1"/>
    <property type="molecule type" value="Genomic_DNA"/>
</dbReference>
<evidence type="ECO:0000313" key="1">
    <source>
        <dbReference type="EMBL" id="KAK4434724.1"/>
    </source>
</evidence>
<name>A0AAE1YR54_9LAMI</name>